<evidence type="ECO:0000256" key="2">
    <source>
        <dbReference type="ARBA" id="ARBA00022917"/>
    </source>
</evidence>
<dbReference type="PANTHER" id="PTHR20982">
    <property type="entry name" value="RIBOSOME RECYCLING FACTOR"/>
    <property type="match status" value="1"/>
</dbReference>
<dbReference type="Proteomes" id="UP000176317">
    <property type="component" value="Unassembled WGS sequence"/>
</dbReference>
<dbReference type="InterPro" id="IPR023584">
    <property type="entry name" value="Ribosome_recyc_fac_dom"/>
</dbReference>
<accession>A0A1F5G2V9</accession>
<dbReference type="FunFam" id="3.30.1360.40:FF:000001">
    <property type="entry name" value="Ribosome-recycling factor"/>
    <property type="match status" value="1"/>
</dbReference>
<dbReference type="InterPro" id="IPR002661">
    <property type="entry name" value="Ribosome_recyc_fac"/>
</dbReference>
<organism evidence="5 6">
    <name type="scientific">Candidatus Curtissbacteria bacterium RBG_13_35_7</name>
    <dbReference type="NCBI Taxonomy" id="1797705"/>
    <lineage>
        <taxon>Bacteria</taxon>
        <taxon>Candidatus Curtissiibacteriota</taxon>
    </lineage>
</organism>
<evidence type="ECO:0000313" key="5">
    <source>
        <dbReference type="EMBL" id="OGD86216.1"/>
    </source>
</evidence>
<protein>
    <recommendedName>
        <fullName evidence="3">Ribosome-recycling factor</fullName>
        <shortName evidence="3">RRF</shortName>
    </recommendedName>
    <alternativeName>
        <fullName evidence="3">Ribosome-releasing factor</fullName>
    </alternativeName>
</protein>
<dbReference type="NCBIfam" id="TIGR00496">
    <property type="entry name" value="frr"/>
    <property type="match status" value="1"/>
</dbReference>
<gene>
    <name evidence="3" type="primary">frr</name>
    <name evidence="5" type="ORF">A2164_02485</name>
</gene>
<evidence type="ECO:0000259" key="4">
    <source>
        <dbReference type="Pfam" id="PF01765"/>
    </source>
</evidence>
<comment type="function">
    <text evidence="3">Responsible for the release of ribosomes from messenger RNA at the termination of protein biosynthesis. May increase the efficiency of translation by recycling ribosomes from one round of translation to another.</text>
</comment>
<dbReference type="EMBL" id="MFAT01000036">
    <property type="protein sequence ID" value="OGD86216.1"/>
    <property type="molecule type" value="Genomic_DNA"/>
</dbReference>
<dbReference type="GO" id="GO:0043023">
    <property type="term" value="F:ribosomal large subunit binding"/>
    <property type="evidence" value="ECO:0007669"/>
    <property type="project" value="TreeGrafter"/>
</dbReference>
<reference evidence="5 6" key="1">
    <citation type="journal article" date="2016" name="Nat. Commun.">
        <title>Thousands of microbial genomes shed light on interconnected biogeochemical processes in an aquifer system.</title>
        <authorList>
            <person name="Anantharaman K."/>
            <person name="Brown C.T."/>
            <person name="Hug L.A."/>
            <person name="Sharon I."/>
            <person name="Castelle C.J."/>
            <person name="Probst A.J."/>
            <person name="Thomas B.C."/>
            <person name="Singh A."/>
            <person name="Wilkins M.J."/>
            <person name="Karaoz U."/>
            <person name="Brodie E.L."/>
            <person name="Williams K.H."/>
            <person name="Hubbard S.S."/>
            <person name="Banfield J.F."/>
        </authorList>
    </citation>
    <scope>NUCLEOTIDE SEQUENCE [LARGE SCALE GENOMIC DNA]</scope>
</reference>
<keyword evidence="2 3" id="KW-0648">Protein biosynthesis</keyword>
<dbReference type="GO" id="GO:0006415">
    <property type="term" value="P:translational termination"/>
    <property type="evidence" value="ECO:0007669"/>
    <property type="project" value="UniProtKB-UniRule"/>
</dbReference>
<evidence type="ECO:0000256" key="3">
    <source>
        <dbReference type="HAMAP-Rule" id="MF_00040"/>
    </source>
</evidence>
<sequence>MTFEETRLKMADAITHLKGDLAQIRTGRANTALVSDIKIDAYNSQLMVKELGQITTPEPNVIIISPWDKSIITNIVGGITKANIGLNPVIDGDLVRIVIPPLTSERREQFIKQMHGILEKFRVEIRQIRHEYIEAIRGQKQAGTISEDDEERNRREIQKLHDEFIEVIEVAGKNKEEQLREV</sequence>
<dbReference type="SUPFAM" id="SSF55194">
    <property type="entry name" value="Ribosome recycling factor, RRF"/>
    <property type="match status" value="1"/>
</dbReference>
<dbReference type="GO" id="GO:0005737">
    <property type="term" value="C:cytoplasm"/>
    <property type="evidence" value="ECO:0007669"/>
    <property type="project" value="UniProtKB-SubCell"/>
</dbReference>
<keyword evidence="3" id="KW-0963">Cytoplasm</keyword>
<dbReference type="InterPro" id="IPR036191">
    <property type="entry name" value="RRF_sf"/>
</dbReference>
<comment type="similarity">
    <text evidence="1 3">Belongs to the RRF family.</text>
</comment>
<evidence type="ECO:0000256" key="1">
    <source>
        <dbReference type="ARBA" id="ARBA00005912"/>
    </source>
</evidence>
<dbReference type="HAMAP" id="MF_00040">
    <property type="entry name" value="RRF"/>
    <property type="match status" value="1"/>
</dbReference>
<proteinExistence type="inferred from homology"/>
<comment type="caution">
    <text evidence="5">The sequence shown here is derived from an EMBL/GenBank/DDBJ whole genome shotgun (WGS) entry which is preliminary data.</text>
</comment>
<name>A0A1F5G2V9_9BACT</name>
<dbReference type="PANTHER" id="PTHR20982:SF3">
    <property type="entry name" value="MITOCHONDRIAL RIBOSOME RECYCLING FACTOR PSEUDO 1"/>
    <property type="match status" value="1"/>
</dbReference>
<evidence type="ECO:0000313" key="6">
    <source>
        <dbReference type="Proteomes" id="UP000176317"/>
    </source>
</evidence>
<dbReference type="Pfam" id="PF01765">
    <property type="entry name" value="RRF"/>
    <property type="match status" value="1"/>
</dbReference>
<dbReference type="Gene3D" id="1.10.132.20">
    <property type="entry name" value="Ribosome-recycling factor"/>
    <property type="match status" value="1"/>
</dbReference>
<feature type="domain" description="Ribosome recycling factor" evidence="4">
    <location>
        <begin position="17"/>
        <end position="179"/>
    </location>
</feature>
<dbReference type="AlphaFoldDB" id="A0A1F5G2V9"/>
<dbReference type="Gene3D" id="3.30.1360.40">
    <property type="match status" value="1"/>
</dbReference>
<comment type="subcellular location">
    <subcellularLocation>
        <location evidence="3">Cytoplasm</location>
    </subcellularLocation>
</comment>